<dbReference type="Proteomes" id="UP001166784">
    <property type="component" value="Unassembled WGS sequence"/>
</dbReference>
<feature type="compositionally biased region" description="Gly residues" evidence="1">
    <location>
        <begin position="252"/>
        <end position="294"/>
    </location>
</feature>
<proteinExistence type="predicted"/>
<evidence type="ECO:0000256" key="2">
    <source>
        <dbReference type="SAM" id="Phobius"/>
    </source>
</evidence>
<feature type="region of interest" description="Disordered" evidence="1">
    <location>
        <begin position="233"/>
        <end position="317"/>
    </location>
</feature>
<keyword evidence="4" id="KW-1185">Reference proteome</keyword>
<evidence type="ECO:0000256" key="1">
    <source>
        <dbReference type="SAM" id="MobiDB-lite"/>
    </source>
</evidence>
<evidence type="ECO:0008006" key="5">
    <source>
        <dbReference type="Google" id="ProtNLM"/>
    </source>
</evidence>
<feature type="transmembrane region" description="Helical" evidence="2">
    <location>
        <begin position="33"/>
        <end position="57"/>
    </location>
</feature>
<keyword evidence="2" id="KW-1133">Transmembrane helix</keyword>
<evidence type="ECO:0000313" key="4">
    <source>
        <dbReference type="Proteomes" id="UP001166784"/>
    </source>
</evidence>
<evidence type="ECO:0000313" key="3">
    <source>
        <dbReference type="EMBL" id="MCH6161728.1"/>
    </source>
</evidence>
<feature type="region of interest" description="Disordered" evidence="1">
    <location>
        <begin position="65"/>
        <end position="155"/>
    </location>
</feature>
<dbReference type="RefSeq" id="WP_241060346.1">
    <property type="nucleotide sequence ID" value="NZ_JAKWJU010000002.1"/>
</dbReference>
<gene>
    <name evidence="3" type="ORF">MMA15_15425</name>
</gene>
<feature type="compositionally biased region" description="Gly residues" evidence="1">
    <location>
        <begin position="79"/>
        <end position="109"/>
    </location>
</feature>
<name>A0ABS9SZU4_9ACTN</name>
<reference evidence="3" key="2">
    <citation type="journal article" date="2023" name="Int. J. Syst. Evol. Microbiol.">
        <title>Streptomyces marispadix sp. nov., isolated from marine beach sediment of the Northern Coast of Portugal.</title>
        <authorList>
            <person name="dos Santos J.D.N."/>
            <person name="Vitorino I.R."/>
            <person name="Kallscheuer N."/>
            <person name="Srivastava A."/>
            <person name="Krautwurst S."/>
            <person name="Marz M."/>
            <person name="Jogler C."/>
            <person name="Lobo Da Cunha A."/>
            <person name="Catita J."/>
            <person name="Goncalves H."/>
            <person name="Gonzalez I."/>
            <person name="Reyes F."/>
            <person name="Lage O.M."/>
        </authorList>
    </citation>
    <scope>NUCLEOTIDE SEQUENCE</scope>
    <source>
        <strain evidence="3">M600PL45_2</strain>
    </source>
</reference>
<sequence>MLHQSVSRIEPAPESLAYLQHAVPARRAHRRRVLVGAAAAVVLAGVGVPGLVGSGIVPGLPGDSSYNAGGNHDRSQSVDGGGGFGDTQGSGNTVGGVGADGSRSGGGHGSASPSPTQGRDGGADSSDNLATSAPSCGRQQLGHGTASEGRPSSDGKVYGSFRVVNTSAEACTVEGEGVVGASAQGRADIERINVVDHTPGDDAPGLPDPALAESELVLKPGEAYEVKWAWVPSECGPPGKPDAEPKAETGNGPEGSQGGNNGNSGGNEGDSGGEGDAGGHTDGGGSGAPGGDSGGDTDKQASVVLSHTPDVGDPAAADTELEGACAGTLYRTGVLAVDE</sequence>
<keyword evidence="2" id="KW-0472">Membrane</keyword>
<keyword evidence="2" id="KW-0812">Transmembrane</keyword>
<dbReference type="EMBL" id="JAKWJU010000002">
    <property type="protein sequence ID" value="MCH6161728.1"/>
    <property type="molecule type" value="Genomic_DNA"/>
</dbReference>
<feature type="compositionally biased region" description="Polar residues" evidence="1">
    <location>
        <begin position="125"/>
        <end position="138"/>
    </location>
</feature>
<accession>A0ABS9SZU4</accession>
<organism evidence="3 4">
    <name type="scientific">Streptomyces marispadix</name>
    <dbReference type="NCBI Taxonomy" id="2922868"/>
    <lineage>
        <taxon>Bacteria</taxon>
        <taxon>Bacillati</taxon>
        <taxon>Actinomycetota</taxon>
        <taxon>Actinomycetes</taxon>
        <taxon>Kitasatosporales</taxon>
        <taxon>Streptomycetaceae</taxon>
        <taxon>Streptomyces</taxon>
    </lineage>
</organism>
<protein>
    <recommendedName>
        <fullName evidence="5">DUF4232 domain-containing protein</fullName>
    </recommendedName>
</protein>
<comment type="caution">
    <text evidence="3">The sequence shown here is derived from an EMBL/GenBank/DDBJ whole genome shotgun (WGS) entry which is preliminary data.</text>
</comment>
<reference evidence="3" key="1">
    <citation type="submission" date="2022-03" db="EMBL/GenBank/DDBJ databases">
        <authorList>
            <person name="Santos J.D.N."/>
            <person name="Kallscheuer N."/>
            <person name="Jogler C."/>
            <person name="Lage O.M."/>
        </authorList>
    </citation>
    <scope>NUCLEOTIDE SEQUENCE</scope>
    <source>
        <strain evidence="3">M600PL45_2</strain>
    </source>
</reference>